<evidence type="ECO:0000256" key="1">
    <source>
        <dbReference type="SAM" id="MobiDB-lite"/>
    </source>
</evidence>
<dbReference type="AlphaFoldDB" id="A0A0J9ER39"/>
<proteinExistence type="predicted"/>
<sequence length="84" mass="9521">MATPQYSQHIKWLFGVKVDGKLQEGYYSIAVVDEWQFGCMDLEAPWANEQVFSGSDVDRSDEVRSPDTASLYKGSDPQQPSCWI</sequence>
<accession>A0A0J9ER39</accession>
<feature type="region of interest" description="Disordered" evidence="1">
    <location>
        <begin position="54"/>
        <end position="84"/>
    </location>
</feature>
<feature type="compositionally biased region" description="Basic and acidic residues" evidence="1">
    <location>
        <begin position="56"/>
        <end position="65"/>
    </location>
</feature>
<dbReference type="EMBL" id="GG749429">
    <property type="protein sequence ID" value="KMW67620.1"/>
    <property type="molecule type" value="Genomic_DNA"/>
</dbReference>
<reference evidence="2" key="1">
    <citation type="submission" date="2010-03" db="EMBL/GenBank/DDBJ databases">
        <title>Annotation of Blastomyces dermatitidis strain ATCC 18188.</title>
        <authorList>
            <consortium name="The Broad Institute Genome Sequencing Platform"/>
            <consortium name="Broad Institute Genome Sequencing Center for Infectious Disease."/>
            <person name="Cuomo C."/>
            <person name="Klein B."/>
            <person name="Sullivan T."/>
            <person name="Heitman J."/>
            <person name="Young S."/>
            <person name="Zeng Q."/>
            <person name="Gargeya S."/>
            <person name="Alvarado L."/>
            <person name="Berlin A.M."/>
            <person name="Chapman S.B."/>
            <person name="Chen Z."/>
            <person name="Freedman E."/>
            <person name="Gellesch M."/>
            <person name="Goldberg J."/>
            <person name="Griggs A."/>
            <person name="Gujja S."/>
            <person name="Heilman E."/>
            <person name="Heiman D."/>
            <person name="Howarth C."/>
            <person name="Mehta T."/>
            <person name="Neiman D."/>
            <person name="Pearson M."/>
            <person name="Roberts A."/>
            <person name="Saif S."/>
            <person name="Shea T."/>
            <person name="Shenoy N."/>
            <person name="Sisk P."/>
            <person name="Stolte C."/>
            <person name="Sykes S."/>
            <person name="White J."/>
            <person name="Yandava C."/>
            <person name="Haas B."/>
            <person name="Nusbaum C."/>
            <person name="Birren B."/>
        </authorList>
    </citation>
    <scope>NUCLEOTIDE SEQUENCE</scope>
    <source>
        <strain evidence="2">ATCC 18188</strain>
    </source>
</reference>
<gene>
    <name evidence="2" type="ORF">BDDG_12219</name>
</gene>
<evidence type="ECO:0000313" key="2">
    <source>
        <dbReference type="EMBL" id="KMW67620.1"/>
    </source>
</evidence>
<dbReference type="Proteomes" id="UP000007802">
    <property type="component" value="Unassembled WGS sequence"/>
</dbReference>
<name>A0A0J9ER39_AJEDA</name>
<protein>
    <submittedName>
        <fullName evidence="2">Uncharacterized protein</fullName>
    </submittedName>
</protein>
<organism evidence="2">
    <name type="scientific">Ajellomyces dermatitidis (strain ATCC 18188 / CBS 674.68)</name>
    <name type="common">Blastomyces dermatitidis</name>
    <dbReference type="NCBI Taxonomy" id="653446"/>
    <lineage>
        <taxon>Eukaryota</taxon>
        <taxon>Fungi</taxon>
        <taxon>Dikarya</taxon>
        <taxon>Ascomycota</taxon>
        <taxon>Pezizomycotina</taxon>
        <taxon>Eurotiomycetes</taxon>
        <taxon>Eurotiomycetidae</taxon>
        <taxon>Onygenales</taxon>
        <taxon>Ajellomycetaceae</taxon>
        <taxon>Blastomyces</taxon>
    </lineage>
</organism>